<dbReference type="RefSeq" id="WP_013573214.1">
    <property type="nucleotide sequence ID" value="NC_015059.1"/>
</dbReference>
<keyword evidence="9" id="KW-1185">Reference proteome</keyword>
<evidence type="ECO:0000256" key="1">
    <source>
        <dbReference type="ARBA" id="ARBA00001298"/>
    </source>
</evidence>
<sequence>MTISMVYLCDHSVMRVIDTPLQDVKLLRPKQYPDERGWFSEVFTGKGFSALGLPEHFVQENQSYSSRGVLRGLHYQLGKQQGKLVRVLSGTIWDVAVDLRPGSPDFGQWAGFELTGDELELLWIPEGFGHGFLVTSESANVLYKTTGYYYPAGERCIRWDDPSLKIDWPLEGLGVPNISAKDATGSYMSQAELPPAYLPK</sequence>
<evidence type="ECO:0000256" key="4">
    <source>
        <dbReference type="ARBA" id="ARBA00019595"/>
    </source>
</evidence>
<comment type="subunit">
    <text evidence="7">Homodimer.</text>
</comment>
<evidence type="ECO:0000256" key="7">
    <source>
        <dbReference type="RuleBase" id="RU364069"/>
    </source>
</evidence>
<proteinExistence type="inferred from homology"/>
<dbReference type="KEGG" id="acm:AciX9_4564"/>
<evidence type="ECO:0000256" key="6">
    <source>
        <dbReference type="PIRSR" id="PIRSR600888-3"/>
    </source>
</evidence>
<dbReference type="InterPro" id="IPR000888">
    <property type="entry name" value="RmlC-like"/>
</dbReference>
<dbReference type="GO" id="GO:0019305">
    <property type="term" value="P:dTDP-rhamnose biosynthetic process"/>
    <property type="evidence" value="ECO:0007669"/>
    <property type="project" value="UniProtKB-UniRule"/>
</dbReference>
<dbReference type="HOGENOM" id="CLU_090940_1_1_0"/>
<evidence type="ECO:0000256" key="3">
    <source>
        <dbReference type="ARBA" id="ARBA00012098"/>
    </source>
</evidence>
<dbReference type="Gene3D" id="2.60.120.10">
    <property type="entry name" value="Jelly Rolls"/>
    <property type="match status" value="1"/>
</dbReference>
<comment type="catalytic activity">
    <reaction evidence="1 7">
        <text>dTDP-4-dehydro-6-deoxy-alpha-D-glucose = dTDP-4-dehydro-beta-L-rhamnose</text>
        <dbReference type="Rhea" id="RHEA:16969"/>
        <dbReference type="ChEBI" id="CHEBI:57649"/>
        <dbReference type="ChEBI" id="CHEBI:62830"/>
        <dbReference type="EC" id="5.1.3.13"/>
    </reaction>
</comment>
<feature type="active site" description="Proton donor" evidence="5">
    <location>
        <position position="143"/>
    </location>
</feature>
<dbReference type="Pfam" id="PF00908">
    <property type="entry name" value="dTDP_sugar_isom"/>
    <property type="match status" value="1"/>
</dbReference>
<dbReference type="PANTHER" id="PTHR21047">
    <property type="entry name" value="DTDP-6-DEOXY-D-GLUCOSE-3,5 EPIMERASE"/>
    <property type="match status" value="1"/>
</dbReference>
<comment type="pathway">
    <text evidence="7">Carbohydrate biosynthesis; dTDP-L-rhamnose biosynthesis.</text>
</comment>
<name>E8X7R1_GRATM</name>
<dbReference type="PANTHER" id="PTHR21047:SF2">
    <property type="entry name" value="THYMIDINE DIPHOSPHO-4-KETO-RHAMNOSE 3,5-EPIMERASE"/>
    <property type="match status" value="1"/>
</dbReference>
<keyword evidence="8" id="KW-0614">Plasmid</keyword>
<dbReference type="Proteomes" id="UP000000343">
    <property type="component" value="Plasmid pACIX904"/>
</dbReference>
<geneLocation type="plasmid" evidence="8 9">
    <name>pACIX904</name>
</geneLocation>
<dbReference type="UniPathway" id="UPA00124"/>
<dbReference type="AlphaFoldDB" id="E8X7R1"/>
<dbReference type="CDD" id="cd00438">
    <property type="entry name" value="cupin_RmlC"/>
    <property type="match status" value="1"/>
</dbReference>
<comment type="function">
    <text evidence="2 7">Catalyzes the epimerization of the C3' and C5'positions of dTDP-6-deoxy-D-xylo-4-hexulose, forming dTDP-6-deoxy-L-lyxo-4-hexulose.</text>
</comment>
<organism evidence="9">
    <name type="scientific">Granulicella tundricola (strain ATCC BAA-1859 / DSM 23138 / MP5ACTX9)</name>
    <dbReference type="NCBI Taxonomy" id="1198114"/>
    <lineage>
        <taxon>Bacteria</taxon>
        <taxon>Pseudomonadati</taxon>
        <taxon>Acidobacteriota</taxon>
        <taxon>Terriglobia</taxon>
        <taxon>Terriglobales</taxon>
        <taxon>Acidobacteriaceae</taxon>
        <taxon>Granulicella</taxon>
    </lineage>
</organism>
<keyword evidence="7 8" id="KW-0413">Isomerase</keyword>
<feature type="active site" description="Proton acceptor" evidence="5">
    <location>
        <position position="74"/>
    </location>
</feature>
<evidence type="ECO:0000256" key="5">
    <source>
        <dbReference type="PIRSR" id="PIRSR600888-1"/>
    </source>
</evidence>
<dbReference type="InterPro" id="IPR011051">
    <property type="entry name" value="RmlC_Cupin_sf"/>
</dbReference>
<gene>
    <name evidence="8" type="ordered locus">AciX9_4564</name>
</gene>
<dbReference type="EC" id="5.1.3.13" evidence="3 7"/>
<dbReference type="SUPFAM" id="SSF51182">
    <property type="entry name" value="RmlC-like cupins"/>
    <property type="match status" value="1"/>
</dbReference>
<dbReference type="NCBIfam" id="TIGR01221">
    <property type="entry name" value="rmlC"/>
    <property type="match status" value="1"/>
</dbReference>
<evidence type="ECO:0000313" key="8">
    <source>
        <dbReference type="EMBL" id="ADW71495.1"/>
    </source>
</evidence>
<dbReference type="InterPro" id="IPR014710">
    <property type="entry name" value="RmlC-like_jellyroll"/>
</dbReference>
<dbReference type="PaxDb" id="1198114-AciX9_4564"/>
<protein>
    <recommendedName>
        <fullName evidence="4 7">dTDP-4-dehydrorhamnose 3,5-epimerase</fullName>
        <ecNumber evidence="3 7">5.1.3.13</ecNumber>
    </recommendedName>
    <alternativeName>
        <fullName evidence="7">Thymidine diphospho-4-keto-rhamnose 3,5-epimerase</fullName>
    </alternativeName>
</protein>
<dbReference type="EMBL" id="CP002484">
    <property type="protein sequence ID" value="ADW71495.1"/>
    <property type="molecule type" value="Genomic_DNA"/>
</dbReference>
<reference evidence="9" key="1">
    <citation type="submission" date="2011-01" db="EMBL/GenBank/DDBJ databases">
        <title>Complete sequence of plasmid4 of Acidobacterium sp. MP5ACTX9.</title>
        <authorList>
            <consortium name="US DOE Joint Genome Institute"/>
            <person name="Lucas S."/>
            <person name="Copeland A."/>
            <person name="Lapidus A."/>
            <person name="Cheng J.-F."/>
            <person name="Goodwin L."/>
            <person name="Pitluck S."/>
            <person name="Teshima H."/>
            <person name="Detter J.C."/>
            <person name="Han C."/>
            <person name="Tapia R."/>
            <person name="Land M."/>
            <person name="Hauser L."/>
            <person name="Kyrpides N."/>
            <person name="Ivanova N."/>
            <person name="Ovchinnikova G."/>
            <person name="Pagani I."/>
            <person name="Rawat S.R."/>
            <person name="Mannisto M."/>
            <person name="Haggblom M.M."/>
            <person name="Woyke T."/>
        </authorList>
    </citation>
    <scope>NUCLEOTIDE SEQUENCE [LARGE SCALE GENOMIC DNA]</scope>
    <source>
        <strain evidence="9">MP5ACTX9</strain>
        <plasmid evidence="9">Plasmid pACIX904</plasmid>
    </source>
</reference>
<dbReference type="GO" id="GO:0000271">
    <property type="term" value="P:polysaccharide biosynthetic process"/>
    <property type="evidence" value="ECO:0007669"/>
    <property type="project" value="TreeGrafter"/>
</dbReference>
<dbReference type="GO" id="GO:0005829">
    <property type="term" value="C:cytosol"/>
    <property type="evidence" value="ECO:0007669"/>
    <property type="project" value="TreeGrafter"/>
</dbReference>
<evidence type="ECO:0000313" key="9">
    <source>
        <dbReference type="Proteomes" id="UP000000343"/>
    </source>
</evidence>
<accession>E8X7R1</accession>
<dbReference type="eggNOG" id="COG1898">
    <property type="taxonomic scope" value="Bacteria"/>
</dbReference>
<dbReference type="GO" id="GO:0008830">
    <property type="term" value="F:dTDP-4-dehydrorhamnose 3,5-epimerase activity"/>
    <property type="evidence" value="ECO:0007669"/>
    <property type="project" value="UniProtKB-UniRule"/>
</dbReference>
<comment type="similarity">
    <text evidence="7">Belongs to the dTDP-4-dehydrorhamnose 3,5-epimerase family.</text>
</comment>
<evidence type="ECO:0000256" key="2">
    <source>
        <dbReference type="ARBA" id="ARBA00001997"/>
    </source>
</evidence>
<feature type="site" description="Participates in a stacking interaction with the thymidine ring of dTDP-4-oxo-6-deoxyglucose" evidence="6">
    <location>
        <position position="149"/>
    </location>
</feature>